<evidence type="ECO:0000256" key="7">
    <source>
        <dbReference type="ARBA" id="ARBA00022692"/>
    </source>
</evidence>
<evidence type="ECO:0000256" key="1">
    <source>
        <dbReference type="ARBA" id="ARBA00003856"/>
    </source>
</evidence>
<evidence type="ECO:0000256" key="14">
    <source>
        <dbReference type="SAM" id="Coils"/>
    </source>
</evidence>
<evidence type="ECO:0000256" key="4">
    <source>
        <dbReference type="ARBA" id="ARBA00005554"/>
    </source>
</evidence>
<keyword evidence="9" id="KW-1133">Transmembrane helix</keyword>
<evidence type="ECO:0000256" key="8">
    <source>
        <dbReference type="ARBA" id="ARBA00022729"/>
    </source>
</evidence>
<comment type="similarity">
    <text evidence="4">Belongs to the ITPRIP family.</text>
</comment>
<dbReference type="GO" id="GO:0005640">
    <property type="term" value="C:nuclear outer membrane"/>
    <property type="evidence" value="ECO:0007669"/>
    <property type="project" value="UniProtKB-SubCell"/>
</dbReference>
<keyword evidence="10 14" id="KW-0175">Coiled coil</keyword>
<evidence type="ECO:0000313" key="17">
    <source>
        <dbReference type="Proteomes" id="UP000007635"/>
    </source>
</evidence>
<dbReference type="PRINTS" id="PR02107">
    <property type="entry name" value="INOS145TPRIP"/>
</dbReference>
<reference evidence="16" key="2">
    <citation type="submission" date="2025-05" db="UniProtKB">
        <authorList>
            <consortium name="Ensembl"/>
        </authorList>
    </citation>
    <scope>IDENTIFICATION</scope>
</reference>
<dbReference type="RefSeq" id="XP_040034415.1">
    <property type="nucleotide sequence ID" value="XM_040178481.1"/>
</dbReference>
<dbReference type="SMART" id="SM01265">
    <property type="entry name" value="Mab-21"/>
    <property type="match status" value="1"/>
</dbReference>
<keyword evidence="13" id="KW-0539">Nucleus</keyword>
<dbReference type="eggNOG" id="ENOG502QRDF">
    <property type="taxonomic scope" value="Eukaryota"/>
</dbReference>
<accession>A0AAQ4NN34</accession>
<evidence type="ECO:0000256" key="9">
    <source>
        <dbReference type="ARBA" id="ARBA00022989"/>
    </source>
</evidence>
<proteinExistence type="inferred from homology"/>
<evidence type="ECO:0000256" key="6">
    <source>
        <dbReference type="ARBA" id="ARBA00022475"/>
    </source>
</evidence>
<feature type="coiled-coil region" evidence="14">
    <location>
        <begin position="38"/>
        <end position="68"/>
    </location>
</feature>
<dbReference type="RefSeq" id="XP_040034413.1">
    <property type="nucleotide sequence ID" value="XM_040178479.1"/>
</dbReference>
<dbReference type="Bgee" id="ENSGACG00000009284">
    <property type="expression patterns" value="Expressed in head kidney and 3 other cell types or tissues"/>
</dbReference>
<reference evidence="16 17" key="1">
    <citation type="journal article" date="2021" name="G3 (Bethesda)">
        <title>Improved contiguity of the threespine stickleback genome using long-read sequencing.</title>
        <authorList>
            <person name="Nath S."/>
            <person name="Shaw D.E."/>
            <person name="White M.A."/>
        </authorList>
    </citation>
    <scope>NUCLEOTIDE SEQUENCE [LARGE SCALE GENOMIC DNA]</scope>
    <source>
        <strain evidence="16 17">Lake Benthic</strain>
    </source>
</reference>
<feature type="domain" description="Mab-21-like HhH/H2TH-like" evidence="15">
    <location>
        <begin position="394"/>
        <end position="464"/>
    </location>
</feature>
<evidence type="ECO:0000256" key="3">
    <source>
        <dbReference type="ARBA" id="ARBA00004494"/>
    </source>
</evidence>
<keyword evidence="12" id="KW-0325">Glycoprotein</keyword>
<evidence type="ECO:0000256" key="2">
    <source>
        <dbReference type="ARBA" id="ARBA00004251"/>
    </source>
</evidence>
<dbReference type="Pfam" id="PF20266">
    <property type="entry name" value="Mab-21_C"/>
    <property type="match status" value="1"/>
</dbReference>
<sequence>MQGAIARACVVVAAAILNHPSLFTQDHGKAPDQDEGLMARMRQHEERLEMEQARLDRELSQLDSEQGEAGPPEGYGWYFWSAVSFAVFFAVEVCRAPADTDADVWPVEDEDESGSPVTPRTVALDKDALSDFCDKCTYASARDHWRVRDFVGGFAGELADSLRSVCAGRADMEVGDFVGIGSVFESWKVGEPLTCDLIVPFAPPGPYSFQFHLWCGGAAPDTQPGCGGIKVSRFGENEEGCICGSADMGEDVLCMLHGEDDPLKEDRGAAHEPPLELCSGDTRCLAKERVVKWFQVAVTRAWRRISHKYDFEVTFRHLDAAGALKIRFRSGKAILVNVIPAVRFEDTDAYFVSHFPSDCGTGSPDACWPVSLAVHEGRLLKHFSKLLPPNSCHLHCLQVVTFLHRKQTALTGPSGLANYHLKTALLHLLLTTRPSEWSAGTTERRLRDVLGFVRASLRQKRLHHALVGNSKVPEEVGVPEVIRAAEPVNLFRCLVLHRERYAATVGHFNEMLRNAPALIREYTCARTASVTHQIR</sequence>
<evidence type="ECO:0000256" key="12">
    <source>
        <dbReference type="ARBA" id="ARBA00023180"/>
    </source>
</evidence>
<dbReference type="InterPro" id="IPR026250">
    <property type="entry name" value="ITPRIP-like"/>
</dbReference>
<organism evidence="16 17">
    <name type="scientific">Gasterosteus aculeatus aculeatus</name>
    <name type="common">three-spined stickleback</name>
    <dbReference type="NCBI Taxonomy" id="481459"/>
    <lineage>
        <taxon>Eukaryota</taxon>
        <taxon>Metazoa</taxon>
        <taxon>Chordata</taxon>
        <taxon>Craniata</taxon>
        <taxon>Vertebrata</taxon>
        <taxon>Euteleostomi</taxon>
        <taxon>Actinopterygii</taxon>
        <taxon>Neopterygii</taxon>
        <taxon>Teleostei</taxon>
        <taxon>Neoteleostei</taxon>
        <taxon>Acanthomorphata</taxon>
        <taxon>Eupercaria</taxon>
        <taxon>Perciformes</taxon>
        <taxon>Cottioidei</taxon>
        <taxon>Gasterosteales</taxon>
        <taxon>Gasterosteidae</taxon>
        <taxon>Gasterosteus</taxon>
    </lineage>
</organism>
<dbReference type="Ensembl" id="ENSGACT00000072042.1">
    <property type="protein sequence ID" value="ENSGACP00000027762.1"/>
    <property type="gene ID" value="ENSGACG00000009284.2"/>
</dbReference>
<evidence type="ECO:0000256" key="10">
    <source>
        <dbReference type="ARBA" id="ARBA00023054"/>
    </source>
</evidence>
<dbReference type="InterPro" id="IPR024810">
    <property type="entry name" value="MAB21L/cGLR"/>
</dbReference>
<dbReference type="Proteomes" id="UP000007635">
    <property type="component" value="Chromosome VI"/>
</dbReference>
<keyword evidence="8" id="KW-0732">Signal</keyword>
<dbReference type="KEGG" id="gat:120820558"/>
<dbReference type="GeneTree" id="ENSGT01050000244827"/>
<dbReference type="InterPro" id="IPR046906">
    <property type="entry name" value="Mab-21_HhH/H2TH-like"/>
</dbReference>
<dbReference type="AlphaFoldDB" id="G3P3S0"/>
<accession>G3P3S0</accession>
<protein>
    <recommendedName>
        <fullName evidence="5">Inositol 1,4,5-trisphosphate receptor-interacting protein</fullName>
    </recommendedName>
</protein>
<dbReference type="Gene3D" id="1.10.1410.40">
    <property type="match status" value="1"/>
</dbReference>
<dbReference type="GO" id="GO:0005886">
    <property type="term" value="C:plasma membrane"/>
    <property type="evidence" value="ECO:0007669"/>
    <property type="project" value="UniProtKB-SubCell"/>
</dbReference>
<dbReference type="PANTHER" id="PTHR10656">
    <property type="entry name" value="CELL FATE DETERMINING PROTEIN MAB21-RELATED"/>
    <property type="match status" value="1"/>
</dbReference>
<dbReference type="Gene3D" id="3.30.460.90">
    <property type="match status" value="1"/>
</dbReference>
<dbReference type="OMA" id="CHLHCLQ"/>
<comment type="subcellular location">
    <subcellularLocation>
        <location evidence="2">Cell membrane</location>
        <topology evidence="2">Single-pass type I membrane protein</topology>
    </subcellularLocation>
    <subcellularLocation>
        <location evidence="3">Nucleus outer membrane</location>
        <topology evidence="3">Single-pass type I membrane protein</topology>
    </subcellularLocation>
</comment>
<keyword evidence="11" id="KW-0472">Membrane</keyword>
<keyword evidence="7" id="KW-0812">Transmembrane</keyword>
<name>G3P3S0_GASAC</name>
<evidence type="ECO:0000313" key="16">
    <source>
        <dbReference type="Ensembl" id="ENSGACP00000012243.2"/>
    </source>
</evidence>
<dbReference type="Ensembl" id="ENSGACT00000012267.2">
    <property type="protein sequence ID" value="ENSGACP00000012243.2"/>
    <property type="gene ID" value="ENSGACG00000009284.2"/>
</dbReference>
<dbReference type="InParanoid" id="G3P3S0"/>
<evidence type="ECO:0000259" key="15">
    <source>
        <dbReference type="Pfam" id="PF20266"/>
    </source>
</evidence>
<dbReference type="STRING" id="69293.ENSGACP00000012243"/>
<dbReference type="PANTHER" id="PTHR10656:SF8">
    <property type="entry name" value="INOSITOL 1,4,5-TRISPHOSPHATE RECEPTOR-INTERACTING PROTEIN"/>
    <property type="match status" value="1"/>
</dbReference>
<evidence type="ECO:0000256" key="11">
    <source>
        <dbReference type="ARBA" id="ARBA00023136"/>
    </source>
</evidence>
<evidence type="ECO:0000256" key="5">
    <source>
        <dbReference type="ARBA" id="ARBA00019443"/>
    </source>
</evidence>
<keyword evidence="6" id="KW-1003">Cell membrane</keyword>
<keyword evidence="17" id="KW-1185">Reference proteome</keyword>
<evidence type="ECO:0000256" key="13">
    <source>
        <dbReference type="ARBA" id="ARBA00023242"/>
    </source>
</evidence>
<comment type="function">
    <text evidence="1">Enhances Ca(2+)-mediated inhibition of inositol 1,4,5-triphosphate receptor (ITPR) Ca(2+) release.</text>
</comment>
<dbReference type="GeneID" id="120820558"/>